<accession>A0ABW4JTH6</accession>
<protein>
    <submittedName>
        <fullName evidence="1">DUF2336 domain-containing protein</fullName>
    </submittedName>
</protein>
<dbReference type="Proteomes" id="UP001597327">
    <property type="component" value="Unassembled WGS sequence"/>
</dbReference>
<dbReference type="InterPro" id="IPR019285">
    <property type="entry name" value="DUF2336"/>
</dbReference>
<gene>
    <name evidence="1" type="ORF">ACFSC7_04785</name>
</gene>
<evidence type="ECO:0000313" key="1">
    <source>
        <dbReference type="EMBL" id="MFD1694822.1"/>
    </source>
</evidence>
<reference evidence="2" key="1">
    <citation type="journal article" date="2019" name="Int. J. Syst. Evol. Microbiol.">
        <title>The Global Catalogue of Microorganisms (GCM) 10K type strain sequencing project: providing services to taxonomists for standard genome sequencing and annotation.</title>
        <authorList>
            <consortium name="The Broad Institute Genomics Platform"/>
            <consortium name="The Broad Institute Genome Sequencing Center for Infectious Disease"/>
            <person name="Wu L."/>
            <person name="Ma J."/>
        </authorList>
    </citation>
    <scope>NUCLEOTIDE SEQUENCE [LARGE SCALE GENOMIC DNA]</scope>
    <source>
        <strain evidence="2">JCM 3369</strain>
    </source>
</reference>
<dbReference type="Pfam" id="PF10098">
    <property type="entry name" value="DUF2336"/>
    <property type="match status" value="1"/>
</dbReference>
<dbReference type="EMBL" id="JBHUFA010000001">
    <property type="protein sequence ID" value="MFD1694822.1"/>
    <property type="molecule type" value="Genomic_DNA"/>
</dbReference>
<organism evidence="1 2">
    <name type="scientific">Roseibium aestuarii</name>
    <dbReference type="NCBI Taxonomy" id="2600299"/>
    <lineage>
        <taxon>Bacteria</taxon>
        <taxon>Pseudomonadati</taxon>
        <taxon>Pseudomonadota</taxon>
        <taxon>Alphaproteobacteria</taxon>
        <taxon>Hyphomicrobiales</taxon>
        <taxon>Stappiaceae</taxon>
        <taxon>Roseibium</taxon>
    </lineage>
</organism>
<name>A0ABW4JTH6_9HYPH</name>
<dbReference type="RefSeq" id="WP_208998646.1">
    <property type="nucleotide sequence ID" value="NZ_JBHUFA010000001.1"/>
</dbReference>
<keyword evidence="2" id="KW-1185">Reference proteome</keyword>
<comment type="caution">
    <text evidence="1">The sequence shown here is derived from an EMBL/GenBank/DDBJ whole genome shotgun (WGS) entry which is preliminary data.</text>
</comment>
<proteinExistence type="predicted"/>
<evidence type="ECO:0000313" key="2">
    <source>
        <dbReference type="Proteomes" id="UP001597327"/>
    </source>
</evidence>
<sequence>MSLVDLARESSSEKRRELLGHVTALFVAGAERYTDEEKTLFNGVMKRLVDFVEEGDKEALAEELCTVDQTPHDLVMQLANENIAIARYMLQYSHVLTYADLMHFAKTKGQGHLLAISKRDHLEARLTDVLLERGELPVHRSVAANPGAELSDWGTRFLIKIADTDEDLRENMLVRRDLTPAHFDKLIGQLPEPQGKKLRQLYKNNEKLVEALFHEASQVVAASRLDRKKARINTKVDLRDIRDGRRDLNKVFTEYTLSSNLLDLSFLLADLAELEQKYVINVILRMEIDGIAIVCKALGIGETEFGTFCKARCGLLKLPTPIADNWISDYRVLKRQDAERVLRFLKVRLKAMEHEEALRQAS</sequence>